<dbReference type="InterPro" id="IPR023393">
    <property type="entry name" value="START-like_dom_sf"/>
</dbReference>
<dbReference type="AlphaFoldDB" id="A0A2S6HSN2"/>
<gene>
    <name evidence="1" type="ORF">BXY41_106283</name>
</gene>
<name>A0A2S6HSN2_9FIRM</name>
<keyword evidence="2" id="KW-1185">Reference proteome</keyword>
<evidence type="ECO:0000313" key="2">
    <source>
        <dbReference type="Proteomes" id="UP000237749"/>
    </source>
</evidence>
<evidence type="ECO:0000313" key="1">
    <source>
        <dbReference type="EMBL" id="PPK80692.1"/>
    </source>
</evidence>
<accession>A0A2S6HSN2</accession>
<organism evidence="1 2">
    <name type="scientific">Lacrimispora xylanisolvens</name>
    <dbReference type="NCBI Taxonomy" id="384636"/>
    <lineage>
        <taxon>Bacteria</taxon>
        <taxon>Bacillati</taxon>
        <taxon>Bacillota</taxon>
        <taxon>Clostridia</taxon>
        <taxon>Lachnospirales</taxon>
        <taxon>Lachnospiraceae</taxon>
        <taxon>Lacrimispora</taxon>
    </lineage>
</organism>
<proteinExistence type="predicted"/>
<dbReference type="InterPro" id="IPR019587">
    <property type="entry name" value="Polyketide_cyclase/dehydratase"/>
</dbReference>
<comment type="caution">
    <text evidence="1">The sequence shown here is derived from an EMBL/GenBank/DDBJ whole genome shotgun (WGS) entry which is preliminary data.</text>
</comment>
<dbReference type="Pfam" id="PF10604">
    <property type="entry name" value="Polyketide_cyc2"/>
    <property type="match status" value="1"/>
</dbReference>
<dbReference type="Gene3D" id="3.30.530.20">
    <property type="match status" value="1"/>
</dbReference>
<sequence>MEKIKESTIIANFCSPIETVWNIVTDNTAYTWRSNVVRIEVSDDGNRFTEFTKDGFETQFTITMKNPYERYEFDMKNKNMNGHWIGLFSKDGSGTKIEFTEEVEVANPIMNLFVKSYLKKQQETYVIDLKKSLGE</sequence>
<protein>
    <submittedName>
        <fullName evidence="1">Polyketide cyclase/dehydrase/lipid transport protein</fullName>
    </submittedName>
</protein>
<dbReference type="EMBL" id="PTJA01000006">
    <property type="protein sequence ID" value="PPK80692.1"/>
    <property type="molecule type" value="Genomic_DNA"/>
</dbReference>
<dbReference type="SUPFAM" id="SSF55961">
    <property type="entry name" value="Bet v1-like"/>
    <property type="match status" value="1"/>
</dbReference>
<dbReference type="RefSeq" id="WP_432765513.1">
    <property type="nucleotide sequence ID" value="NZ_PTJA01000006.1"/>
</dbReference>
<dbReference type="Proteomes" id="UP000237749">
    <property type="component" value="Unassembled WGS sequence"/>
</dbReference>
<reference evidence="1 2" key="1">
    <citation type="submission" date="2018-02" db="EMBL/GenBank/DDBJ databases">
        <title>Genomic Encyclopedia of Archaeal and Bacterial Type Strains, Phase II (KMG-II): from individual species to whole genera.</title>
        <authorList>
            <person name="Goeker M."/>
        </authorList>
    </citation>
    <scope>NUCLEOTIDE SEQUENCE [LARGE SCALE GENOMIC DNA]</scope>
    <source>
        <strain evidence="1 2">DSM 3808</strain>
    </source>
</reference>